<dbReference type="GO" id="GO:0005634">
    <property type="term" value="C:nucleus"/>
    <property type="evidence" value="ECO:0007669"/>
    <property type="project" value="TreeGrafter"/>
</dbReference>
<protein>
    <submittedName>
        <fullName evidence="9">Protein kinase domain-containing protein</fullName>
    </submittedName>
</protein>
<dbReference type="InterPro" id="IPR011009">
    <property type="entry name" value="Kinase-like_dom_sf"/>
</dbReference>
<feature type="region of interest" description="Disordered" evidence="6">
    <location>
        <begin position="198"/>
        <end position="222"/>
    </location>
</feature>
<evidence type="ECO:0000256" key="1">
    <source>
        <dbReference type="ARBA" id="ARBA00022679"/>
    </source>
</evidence>
<dbReference type="InterPro" id="IPR008266">
    <property type="entry name" value="Tyr_kinase_AS"/>
</dbReference>
<dbReference type="GO" id="GO:0005829">
    <property type="term" value="C:cytosol"/>
    <property type="evidence" value="ECO:0007669"/>
    <property type="project" value="TreeGrafter"/>
</dbReference>
<dbReference type="Pfam" id="PF05773">
    <property type="entry name" value="RWD"/>
    <property type="match status" value="1"/>
</dbReference>
<dbReference type="InterPro" id="IPR006575">
    <property type="entry name" value="RWD_dom"/>
</dbReference>
<reference evidence="9 10" key="1">
    <citation type="journal article" date="2019" name="Nat. Plants">
        <title>Stout camphor tree genome fills gaps in understanding of flowering plant genome evolution.</title>
        <authorList>
            <person name="Chaw S.M."/>
            <person name="Liu Y.C."/>
            <person name="Wu Y.W."/>
            <person name="Wang H.Y."/>
            <person name="Lin C.I."/>
            <person name="Wu C.S."/>
            <person name="Ke H.M."/>
            <person name="Chang L.Y."/>
            <person name="Hsu C.Y."/>
            <person name="Yang H.T."/>
            <person name="Sudianto E."/>
            <person name="Hsu M.H."/>
            <person name="Wu K.P."/>
            <person name="Wang L.N."/>
            <person name="Leebens-Mack J.H."/>
            <person name="Tsai I.J."/>
        </authorList>
    </citation>
    <scope>NUCLEOTIDE SEQUENCE [LARGE SCALE GENOMIC DNA]</scope>
    <source>
        <strain evidence="10">cv. Chaw 1501</strain>
        <tissue evidence="9">Young leaves</tissue>
    </source>
</reference>
<dbReference type="SUPFAM" id="SSF54495">
    <property type="entry name" value="UBC-like"/>
    <property type="match status" value="1"/>
</dbReference>
<dbReference type="GO" id="GO:0005524">
    <property type="term" value="F:ATP binding"/>
    <property type="evidence" value="ECO:0007669"/>
    <property type="project" value="UniProtKB-UniRule"/>
</dbReference>
<feature type="compositionally biased region" description="Basic and acidic residues" evidence="6">
    <location>
        <begin position="22"/>
        <end position="34"/>
    </location>
</feature>
<feature type="compositionally biased region" description="Polar residues" evidence="6">
    <location>
        <begin position="200"/>
        <end position="210"/>
    </location>
</feature>
<dbReference type="InterPro" id="IPR016135">
    <property type="entry name" value="UBQ-conjugating_enzyme/RWD"/>
</dbReference>
<dbReference type="Proteomes" id="UP000283530">
    <property type="component" value="Unassembled WGS sequence"/>
</dbReference>
<keyword evidence="1" id="KW-0808">Transferase</keyword>
<sequence length="644" mass="72034">MGQSSKKKKRGSGGRKGKGRASLKDHSPQDGDNRDLLNEELTALGAIFQEDFKLVSESPHIQFIIKIRCLPGYPYKCPKLQILPDKGLSKDDADRLLSLLLDQANFNARDGRVMIFNLVETAQEFLSEIAAVDQPVETVSGMGVDKRDQWFHDDVSIVCDKTCSSSGSFVYGLIDLFSDMCGDGGSWNQGLGTEILNGSVGKTSQDQTISSDRRKGRNSLLHDPTLDTNIRYGIHEDRYFEKTKPVVLSDTGEGSMPQTVANLEVVEEETEDDSKSTSTASSISSYKESLQDGYNGVHLDNQVVRDFVLMERKTKFDADSNLVSEPLESSLSVSGLHHQASQTLERDLVMAHLLRLACSSKGSLAQFLPEITSELCKLGFISERSRDLATEQALLFKRVFDHVFGQRMVSSPASHFWEASFDFGGENASSLPSSRYLNDFEEVCSLGHGGFGHVVLCKNKLDGRQYAVKKIRLKDKSLPVNDKILREVATLSRLQHQHVVRYYQAWFETEVGGYYGDTTSGSWTARSSSCSYKGESSTNAHGNDSKQESTYLYIQMEYCPRMLREVFESYNPFGEEFTWHFFRQIVEGLAHIHGQGIIHRDLTPNNIFFDARNDIKIGDFGLAHVALKKLHSVLIEMDNNAKSR</sequence>
<evidence type="ECO:0000256" key="2">
    <source>
        <dbReference type="ARBA" id="ARBA00022741"/>
    </source>
</evidence>
<dbReference type="PANTHER" id="PTHR11042">
    <property type="entry name" value="EUKARYOTIC TRANSLATION INITIATION FACTOR 2-ALPHA KINASE EIF2-ALPHA KINASE -RELATED"/>
    <property type="match status" value="1"/>
</dbReference>
<dbReference type="STRING" id="337451.A0A443NNP3"/>
<dbReference type="PROSITE" id="PS50011">
    <property type="entry name" value="PROTEIN_KINASE_DOM"/>
    <property type="match status" value="1"/>
</dbReference>
<feature type="binding site" evidence="5">
    <location>
        <position position="470"/>
    </location>
    <ligand>
        <name>ATP</name>
        <dbReference type="ChEBI" id="CHEBI:30616"/>
    </ligand>
</feature>
<dbReference type="SMART" id="SM00591">
    <property type="entry name" value="RWD"/>
    <property type="match status" value="1"/>
</dbReference>
<dbReference type="InterPro" id="IPR000719">
    <property type="entry name" value="Prot_kinase_dom"/>
</dbReference>
<keyword evidence="3 9" id="KW-0418">Kinase</keyword>
<dbReference type="EMBL" id="QPKB01000003">
    <property type="protein sequence ID" value="RWR80153.1"/>
    <property type="molecule type" value="Genomic_DNA"/>
</dbReference>
<dbReference type="Gene3D" id="1.10.510.10">
    <property type="entry name" value="Transferase(Phosphotransferase) domain 1"/>
    <property type="match status" value="1"/>
</dbReference>
<dbReference type="SUPFAM" id="SSF56112">
    <property type="entry name" value="Protein kinase-like (PK-like)"/>
    <property type="match status" value="1"/>
</dbReference>
<feature type="compositionally biased region" description="Basic residues" evidence="6">
    <location>
        <begin position="1"/>
        <end position="21"/>
    </location>
</feature>
<dbReference type="FunFam" id="3.10.110.10:FF:000050">
    <property type="entry name" value="eIF-2-alpha kinase GCN2"/>
    <property type="match status" value="1"/>
</dbReference>
<keyword evidence="4 5" id="KW-0067">ATP-binding</keyword>
<evidence type="ECO:0000256" key="3">
    <source>
        <dbReference type="ARBA" id="ARBA00022777"/>
    </source>
</evidence>
<dbReference type="PROSITE" id="PS00107">
    <property type="entry name" value="PROTEIN_KINASE_ATP"/>
    <property type="match status" value="1"/>
</dbReference>
<proteinExistence type="predicted"/>
<dbReference type="GO" id="GO:0009893">
    <property type="term" value="P:positive regulation of metabolic process"/>
    <property type="evidence" value="ECO:0007669"/>
    <property type="project" value="UniProtKB-ARBA"/>
</dbReference>
<gene>
    <name evidence="9" type="ORF">CKAN_00877700</name>
</gene>
<name>A0A443NNP3_9MAGN</name>
<evidence type="ECO:0000256" key="5">
    <source>
        <dbReference type="PROSITE-ProRule" id="PRU10141"/>
    </source>
</evidence>
<organism evidence="9 10">
    <name type="scientific">Cinnamomum micranthum f. kanehirae</name>
    <dbReference type="NCBI Taxonomy" id="337451"/>
    <lineage>
        <taxon>Eukaryota</taxon>
        <taxon>Viridiplantae</taxon>
        <taxon>Streptophyta</taxon>
        <taxon>Embryophyta</taxon>
        <taxon>Tracheophyta</taxon>
        <taxon>Spermatophyta</taxon>
        <taxon>Magnoliopsida</taxon>
        <taxon>Magnoliidae</taxon>
        <taxon>Laurales</taxon>
        <taxon>Lauraceae</taxon>
        <taxon>Cinnamomum</taxon>
    </lineage>
</organism>
<evidence type="ECO:0000259" key="7">
    <source>
        <dbReference type="PROSITE" id="PS50011"/>
    </source>
</evidence>
<evidence type="ECO:0000256" key="6">
    <source>
        <dbReference type="SAM" id="MobiDB-lite"/>
    </source>
</evidence>
<evidence type="ECO:0000256" key="4">
    <source>
        <dbReference type="ARBA" id="ARBA00022840"/>
    </source>
</evidence>
<evidence type="ECO:0000313" key="9">
    <source>
        <dbReference type="EMBL" id="RWR80153.1"/>
    </source>
</evidence>
<dbReference type="GO" id="GO:0004694">
    <property type="term" value="F:eukaryotic translation initiation factor 2alpha kinase activity"/>
    <property type="evidence" value="ECO:0007669"/>
    <property type="project" value="TreeGrafter"/>
</dbReference>
<dbReference type="InterPro" id="IPR017441">
    <property type="entry name" value="Protein_kinase_ATP_BS"/>
</dbReference>
<evidence type="ECO:0000259" key="8">
    <source>
        <dbReference type="PROSITE" id="PS50908"/>
    </source>
</evidence>
<dbReference type="FunFam" id="3.30.200.20:FF:000304">
    <property type="entry name" value="eIF-2-alpha kinase GCN2"/>
    <property type="match status" value="1"/>
</dbReference>
<dbReference type="AlphaFoldDB" id="A0A443NNP3"/>
<dbReference type="PROSITE" id="PS50908">
    <property type="entry name" value="RWD"/>
    <property type="match status" value="1"/>
</dbReference>
<dbReference type="InterPro" id="IPR050339">
    <property type="entry name" value="CC_SR_Kinase"/>
</dbReference>
<dbReference type="PROSITE" id="PS00109">
    <property type="entry name" value="PROTEIN_KINASE_TYR"/>
    <property type="match status" value="1"/>
</dbReference>
<dbReference type="PANTHER" id="PTHR11042:SF136">
    <property type="entry name" value="EIF-2-ALPHA KINASE GCN2"/>
    <property type="match status" value="1"/>
</dbReference>
<dbReference type="OrthoDB" id="341578at2759"/>
<keyword evidence="2 5" id="KW-0547">Nucleotide-binding</keyword>
<dbReference type="Gene3D" id="3.10.110.10">
    <property type="entry name" value="Ubiquitin Conjugating Enzyme"/>
    <property type="match status" value="1"/>
</dbReference>
<feature type="region of interest" description="Disordered" evidence="6">
    <location>
        <begin position="1"/>
        <end position="34"/>
    </location>
</feature>
<dbReference type="Pfam" id="PF00069">
    <property type="entry name" value="Pkinase"/>
    <property type="match status" value="1"/>
</dbReference>
<feature type="domain" description="Protein kinase" evidence="7">
    <location>
        <begin position="440"/>
        <end position="644"/>
    </location>
</feature>
<keyword evidence="10" id="KW-1185">Reference proteome</keyword>
<dbReference type="Gene3D" id="3.30.200.20">
    <property type="entry name" value="Phosphorylase Kinase, domain 1"/>
    <property type="match status" value="1"/>
</dbReference>
<accession>A0A443NNP3</accession>
<dbReference type="CDD" id="cd23818">
    <property type="entry name" value="RWD_RNF25"/>
    <property type="match status" value="1"/>
</dbReference>
<comment type="caution">
    <text evidence="9">The sequence shown here is derived from an EMBL/GenBank/DDBJ whole genome shotgun (WGS) entry which is preliminary data.</text>
</comment>
<feature type="domain" description="RWD" evidence="8">
    <location>
        <begin position="1"/>
        <end position="129"/>
    </location>
</feature>
<evidence type="ECO:0000313" key="10">
    <source>
        <dbReference type="Proteomes" id="UP000283530"/>
    </source>
</evidence>